<evidence type="ECO:0000313" key="8">
    <source>
        <dbReference type="Proteomes" id="UP000239576"/>
    </source>
</evidence>
<dbReference type="PROSITE" id="PS00703">
    <property type="entry name" value="OKR_DC_1"/>
    <property type="match status" value="1"/>
</dbReference>
<name>A0A2T1E5K7_9CYAN</name>
<evidence type="ECO:0000256" key="4">
    <source>
        <dbReference type="ARBA" id="ARBA00022898"/>
    </source>
</evidence>
<evidence type="ECO:0000256" key="2">
    <source>
        <dbReference type="ARBA" id="ARBA00010671"/>
    </source>
</evidence>
<dbReference type="CDD" id="cd00615">
    <property type="entry name" value="Orn_deC_like"/>
    <property type="match status" value="1"/>
</dbReference>
<keyword evidence="5" id="KW-0456">Lyase</keyword>
<evidence type="ECO:0000313" key="7">
    <source>
        <dbReference type="EMBL" id="PSB28029.1"/>
    </source>
</evidence>
<dbReference type="EMBL" id="PVWK01000083">
    <property type="protein sequence ID" value="PSB28029.1"/>
    <property type="molecule type" value="Genomic_DNA"/>
</dbReference>
<evidence type="ECO:0000256" key="5">
    <source>
        <dbReference type="ARBA" id="ARBA00023239"/>
    </source>
</evidence>
<evidence type="ECO:0000256" key="3">
    <source>
        <dbReference type="ARBA" id="ARBA00022793"/>
    </source>
</evidence>
<dbReference type="OrthoDB" id="9815233at2"/>
<accession>A0A2T1E5K7</accession>
<gene>
    <name evidence="7" type="ORF">C7B82_14330</name>
</gene>
<dbReference type="InterPro" id="IPR015421">
    <property type="entry name" value="PyrdxlP-dep_Trfase_major"/>
</dbReference>
<dbReference type="GO" id="GO:0016831">
    <property type="term" value="F:carboxy-lyase activity"/>
    <property type="evidence" value="ECO:0007669"/>
    <property type="project" value="UniProtKB-KW"/>
</dbReference>
<dbReference type="InterPro" id="IPR000310">
    <property type="entry name" value="Orn/Lys/Arg_deCO2ase_major_dom"/>
</dbReference>
<keyword evidence="3" id="KW-0210">Decarboxylase</keyword>
<organism evidence="7 8">
    <name type="scientific">Stenomitos frigidus ULC18</name>
    <dbReference type="NCBI Taxonomy" id="2107698"/>
    <lineage>
        <taxon>Bacteria</taxon>
        <taxon>Bacillati</taxon>
        <taxon>Cyanobacteriota</taxon>
        <taxon>Cyanophyceae</taxon>
        <taxon>Leptolyngbyales</taxon>
        <taxon>Leptolyngbyaceae</taxon>
        <taxon>Stenomitos</taxon>
    </lineage>
</organism>
<reference evidence="7 8" key="2">
    <citation type="submission" date="2018-03" db="EMBL/GenBank/DDBJ databases">
        <title>The ancient ancestry and fast evolution of plastids.</title>
        <authorList>
            <person name="Moore K.R."/>
            <person name="Magnabosco C."/>
            <person name="Momper L."/>
            <person name="Gold D.A."/>
            <person name="Bosak T."/>
            <person name="Fournier G.P."/>
        </authorList>
    </citation>
    <scope>NUCLEOTIDE SEQUENCE [LARGE SCALE GENOMIC DNA]</scope>
    <source>
        <strain evidence="7 8">ULC18</strain>
    </source>
</reference>
<dbReference type="InterPro" id="IPR008286">
    <property type="entry name" value="Prn/Lys/Arg_de-COase_C"/>
</dbReference>
<evidence type="ECO:0000259" key="6">
    <source>
        <dbReference type="PROSITE" id="PS00703"/>
    </source>
</evidence>
<dbReference type="Pfam" id="PF03711">
    <property type="entry name" value="OKR_DC_1_C"/>
    <property type="match status" value="1"/>
</dbReference>
<reference evidence="8" key="1">
    <citation type="submission" date="2018-02" db="EMBL/GenBank/DDBJ databases">
        <authorList>
            <person name="Moore K."/>
            <person name="Momper L."/>
        </authorList>
    </citation>
    <scope>NUCLEOTIDE SEQUENCE [LARGE SCALE GENOMIC DNA]</scope>
    <source>
        <strain evidence="8">ULC18</strain>
    </source>
</reference>
<comment type="cofactor">
    <cofactor evidence="1">
        <name>pyridoxal 5'-phosphate</name>
        <dbReference type="ChEBI" id="CHEBI:597326"/>
    </cofactor>
</comment>
<dbReference type="SUPFAM" id="SSF55904">
    <property type="entry name" value="Ornithine decarboxylase C-terminal domain"/>
    <property type="match status" value="1"/>
</dbReference>
<feature type="domain" description="Orn/Lys/Arg decarboxylases family 1 pyridoxal-P attachment site" evidence="6">
    <location>
        <begin position="245"/>
        <end position="259"/>
    </location>
</feature>
<comment type="caution">
    <text evidence="7">The sequence shown here is derived from an EMBL/GenBank/DDBJ whole genome shotgun (WGS) entry which is preliminary data.</text>
</comment>
<dbReference type="Proteomes" id="UP000239576">
    <property type="component" value="Unassembled WGS sequence"/>
</dbReference>
<dbReference type="SUPFAM" id="SSF53383">
    <property type="entry name" value="PLP-dependent transferases"/>
    <property type="match status" value="1"/>
</dbReference>
<dbReference type="Gene3D" id="3.90.100.10">
    <property type="entry name" value="Orn/Lys/Arg decarboxylase, C-terminal domain"/>
    <property type="match status" value="1"/>
</dbReference>
<dbReference type="InterPro" id="IPR036633">
    <property type="entry name" value="Prn/Lys/Arg_de-COase_C_sf"/>
</dbReference>
<dbReference type="PANTHER" id="PTHR43277:SF4">
    <property type="entry name" value="ARGININE DECARBOXYLASE"/>
    <property type="match status" value="1"/>
</dbReference>
<dbReference type="Pfam" id="PF01276">
    <property type="entry name" value="OKR_DC_1"/>
    <property type="match status" value="1"/>
</dbReference>
<evidence type="ECO:0000256" key="1">
    <source>
        <dbReference type="ARBA" id="ARBA00001933"/>
    </source>
</evidence>
<dbReference type="AlphaFoldDB" id="A0A2T1E5K7"/>
<comment type="similarity">
    <text evidence="2">Belongs to the Orn/Lys/Arg decarboxylase class-I family.</text>
</comment>
<keyword evidence="8" id="KW-1185">Reference proteome</keyword>
<proteinExistence type="inferred from homology"/>
<dbReference type="PANTHER" id="PTHR43277">
    <property type="entry name" value="ARGININE DECARBOXYLASE"/>
    <property type="match status" value="1"/>
</dbReference>
<dbReference type="Gene3D" id="3.40.640.10">
    <property type="entry name" value="Type I PLP-dependent aspartate aminotransferase-like (Major domain)"/>
    <property type="match status" value="1"/>
</dbReference>
<keyword evidence="4" id="KW-0663">Pyridoxal phosphate</keyword>
<dbReference type="InterPro" id="IPR052357">
    <property type="entry name" value="Orn_Lys_Arg_decarboxylase-I"/>
</dbReference>
<dbReference type="InterPro" id="IPR015424">
    <property type="entry name" value="PyrdxlP-dep_Trfase"/>
</dbReference>
<protein>
    <submittedName>
        <fullName evidence="7">Lysine decarboxylase</fullName>
    </submittedName>
</protein>
<sequence>MVGERHNHYLFHACSMSPAANTFLALQAKTPLLDALWACAHKAHAPFYAPGHKRGQGTPDRLAALLGTAVFRADLPELPELDNLFAPDGVIQAAQELAAAAFGADRTWFLTNGSTVGVIAAIVATCDPGDKIILPRNVHQSAISGLILSGAVPIFIQPDYDPILDLAHSLTPAAVAEALTQHPDAKAVMMVYPTYYGVCGDVAAIAYIAHQHNIPLLVDEAHGAHFAFHPELPIAALAAGADLAVQSTHKTLSAMTQAAMLHTRGDRVQGDRVSKALQLLQSTSPSYLLLASLDAARHQMATQGKQLLSQTLQLADEARSRLEQIPRLSTLKPEQAGQTAGFMTLDRTRLTVTVTGLGLDGFTADQILNEQLGVTAELPSLQHLTFIVSIGNTRADLEALVQAFQTLATPQRESTMQRHREKQYPSCLTPHSSPLTPRAAFLAATETIPIAQSINRISAELICPYPPGIPVLMPGEVISENAIASLQTVLAIGGLISGCADPSLETLRVVKASASSREI</sequence>